<evidence type="ECO:0000313" key="7">
    <source>
        <dbReference type="EMBL" id="TDT33937.1"/>
    </source>
</evidence>
<feature type="transmembrane region" description="Helical" evidence="5">
    <location>
        <begin position="367"/>
        <end position="385"/>
    </location>
</feature>
<feature type="transmembrane region" description="Helical" evidence="5">
    <location>
        <begin position="245"/>
        <end position="266"/>
    </location>
</feature>
<keyword evidence="3 5" id="KW-1133">Transmembrane helix</keyword>
<feature type="transmembrane region" description="Helical" evidence="5">
    <location>
        <begin position="303"/>
        <end position="324"/>
    </location>
</feature>
<dbReference type="RefSeq" id="WP_133754374.1">
    <property type="nucleotide sequence ID" value="NZ_SOAW01000001.1"/>
</dbReference>
<name>A0A4R7JBA0_9ACTN</name>
<feature type="transmembrane region" description="Helical" evidence="5">
    <location>
        <begin position="44"/>
        <end position="64"/>
    </location>
</feature>
<reference evidence="7 8" key="1">
    <citation type="submission" date="2019-03" db="EMBL/GenBank/DDBJ databases">
        <title>Genomic Encyclopedia of Archaeal and Bacterial Type Strains, Phase II (KMG-II): from individual species to whole genera.</title>
        <authorList>
            <person name="Goeker M."/>
        </authorList>
    </citation>
    <scope>NUCLEOTIDE SEQUENCE [LARGE SCALE GENOMIC DNA]</scope>
    <source>
        <strain evidence="7 8">DSM 24323</strain>
    </source>
</reference>
<dbReference type="GO" id="GO:0022857">
    <property type="term" value="F:transmembrane transporter activity"/>
    <property type="evidence" value="ECO:0007669"/>
    <property type="project" value="InterPro"/>
</dbReference>
<sequence length="396" mass="40005">MPAHHTPLRARIGVSLMFFTNGALLCALLPRYPEIKEFYRLTDAAFGLLVVSIPAGAILATMVAPSVIRRFGAPWVAAVGALLMAVAASMATLSPVVAGFAVAMAVAGACDGLVDSAQNVQGVLVEQWQGRSVLNSMHALWSVGAALGGLLGAGAAAIQLPIATQMMINGIVFGALAVLGSVLAHVPAGTVSQPVPAVTEPGTVRPRARWLLAPIIGLAICGILVEDVSNNWVPLYLVRETGAGLALAGAGLSVVLAAQCIGRFAGDPMTNRWGRDRVAALGGVLIALGSVVAMTATHPAVGLLGFGISGFGTATLIPAAFAAAGRIPGLAEATGVAVISWTMRLGFLVASPTVGVLAQVWDLRAGLLVPVLAGLAAAALSLGQVRKSAAQTPARP</sequence>
<dbReference type="EMBL" id="SOAW01000001">
    <property type="protein sequence ID" value="TDT33937.1"/>
    <property type="molecule type" value="Genomic_DNA"/>
</dbReference>
<dbReference type="InterPro" id="IPR036259">
    <property type="entry name" value="MFS_trans_sf"/>
</dbReference>
<feature type="transmembrane region" description="Helical" evidence="5">
    <location>
        <begin position="336"/>
        <end position="361"/>
    </location>
</feature>
<dbReference type="CDD" id="cd17393">
    <property type="entry name" value="MFS_MosC_like"/>
    <property type="match status" value="1"/>
</dbReference>
<feature type="transmembrane region" description="Helical" evidence="5">
    <location>
        <begin position="278"/>
        <end position="297"/>
    </location>
</feature>
<feature type="transmembrane region" description="Helical" evidence="5">
    <location>
        <begin position="166"/>
        <end position="187"/>
    </location>
</feature>
<dbReference type="InterPro" id="IPR011701">
    <property type="entry name" value="MFS"/>
</dbReference>
<dbReference type="Proteomes" id="UP000295371">
    <property type="component" value="Unassembled WGS sequence"/>
</dbReference>
<dbReference type="OrthoDB" id="151222at2"/>
<accession>A0A4R7JBA0</accession>
<feature type="transmembrane region" description="Helical" evidence="5">
    <location>
        <begin position="12"/>
        <end position="32"/>
    </location>
</feature>
<dbReference type="SUPFAM" id="SSF103473">
    <property type="entry name" value="MFS general substrate transporter"/>
    <property type="match status" value="1"/>
</dbReference>
<evidence type="ECO:0000256" key="4">
    <source>
        <dbReference type="ARBA" id="ARBA00023136"/>
    </source>
</evidence>
<dbReference type="InterPro" id="IPR051788">
    <property type="entry name" value="MFS_Transporter"/>
</dbReference>
<comment type="subcellular location">
    <subcellularLocation>
        <location evidence="1">Cell membrane</location>
        <topology evidence="1">Multi-pass membrane protein</topology>
    </subcellularLocation>
</comment>
<evidence type="ECO:0000259" key="6">
    <source>
        <dbReference type="PROSITE" id="PS50850"/>
    </source>
</evidence>
<evidence type="ECO:0000256" key="1">
    <source>
        <dbReference type="ARBA" id="ARBA00004651"/>
    </source>
</evidence>
<evidence type="ECO:0000256" key="5">
    <source>
        <dbReference type="SAM" id="Phobius"/>
    </source>
</evidence>
<feature type="transmembrane region" description="Helical" evidence="5">
    <location>
        <begin position="208"/>
        <end position="225"/>
    </location>
</feature>
<keyword evidence="4 5" id="KW-0472">Membrane</keyword>
<evidence type="ECO:0000256" key="3">
    <source>
        <dbReference type="ARBA" id="ARBA00022989"/>
    </source>
</evidence>
<comment type="caution">
    <text evidence="7">The sequence shown here is derived from an EMBL/GenBank/DDBJ whole genome shotgun (WGS) entry which is preliminary data.</text>
</comment>
<organism evidence="7 8">
    <name type="scientific">Naumannella halotolerans</name>
    <dbReference type="NCBI Taxonomy" id="993414"/>
    <lineage>
        <taxon>Bacteria</taxon>
        <taxon>Bacillati</taxon>
        <taxon>Actinomycetota</taxon>
        <taxon>Actinomycetes</taxon>
        <taxon>Propionibacteriales</taxon>
        <taxon>Propionibacteriaceae</taxon>
        <taxon>Naumannella</taxon>
    </lineage>
</organism>
<feature type="transmembrane region" description="Helical" evidence="5">
    <location>
        <begin position="139"/>
        <end position="160"/>
    </location>
</feature>
<keyword evidence="8" id="KW-1185">Reference proteome</keyword>
<feature type="domain" description="Major facilitator superfamily (MFS) profile" evidence="6">
    <location>
        <begin position="210"/>
        <end position="396"/>
    </location>
</feature>
<keyword evidence="2 5" id="KW-0812">Transmembrane</keyword>
<proteinExistence type="predicted"/>
<evidence type="ECO:0000313" key="8">
    <source>
        <dbReference type="Proteomes" id="UP000295371"/>
    </source>
</evidence>
<protein>
    <submittedName>
        <fullName evidence="7">Fucose permease</fullName>
    </submittedName>
</protein>
<dbReference type="Pfam" id="PF07690">
    <property type="entry name" value="MFS_1"/>
    <property type="match status" value="1"/>
</dbReference>
<evidence type="ECO:0000256" key="2">
    <source>
        <dbReference type="ARBA" id="ARBA00022692"/>
    </source>
</evidence>
<gene>
    <name evidence="7" type="ORF">CLV29_1573</name>
</gene>
<dbReference type="InterPro" id="IPR020846">
    <property type="entry name" value="MFS_dom"/>
</dbReference>
<dbReference type="PANTHER" id="PTHR23514">
    <property type="entry name" value="BYPASS OF STOP CODON PROTEIN 6"/>
    <property type="match status" value="1"/>
</dbReference>
<dbReference type="PROSITE" id="PS50850">
    <property type="entry name" value="MFS"/>
    <property type="match status" value="1"/>
</dbReference>
<dbReference type="AlphaFoldDB" id="A0A4R7JBA0"/>
<dbReference type="GO" id="GO:0005886">
    <property type="term" value="C:plasma membrane"/>
    <property type="evidence" value="ECO:0007669"/>
    <property type="project" value="UniProtKB-SubCell"/>
</dbReference>
<dbReference type="Gene3D" id="1.20.1250.20">
    <property type="entry name" value="MFS general substrate transporter like domains"/>
    <property type="match status" value="2"/>
</dbReference>
<dbReference type="PANTHER" id="PTHR23514:SF13">
    <property type="entry name" value="INNER MEMBRANE PROTEIN YBJJ"/>
    <property type="match status" value="1"/>
</dbReference>